<proteinExistence type="predicted"/>
<name>A0A081P304_9BACL</name>
<evidence type="ECO:0000313" key="1">
    <source>
        <dbReference type="EMBL" id="KEQ25077.1"/>
    </source>
</evidence>
<keyword evidence="2" id="KW-1185">Reference proteome</keyword>
<dbReference type="Proteomes" id="UP000028123">
    <property type="component" value="Unassembled WGS sequence"/>
</dbReference>
<protein>
    <submittedName>
        <fullName evidence="1">Uncharacterized protein</fullName>
    </submittedName>
</protein>
<dbReference type="AlphaFoldDB" id="A0A081P304"/>
<dbReference type="eggNOG" id="ENOG5033FRD">
    <property type="taxonomic scope" value="Bacteria"/>
</dbReference>
<organism evidence="1 2">
    <name type="scientific">Paenibacillus tyrfis</name>
    <dbReference type="NCBI Taxonomy" id="1501230"/>
    <lineage>
        <taxon>Bacteria</taxon>
        <taxon>Bacillati</taxon>
        <taxon>Bacillota</taxon>
        <taxon>Bacilli</taxon>
        <taxon>Bacillales</taxon>
        <taxon>Paenibacillaceae</taxon>
        <taxon>Paenibacillus</taxon>
    </lineage>
</organism>
<comment type="caution">
    <text evidence="1">The sequence shown here is derived from an EMBL/GenBank/DDBJ whole genome shotgun (WGS) entry which is preliminary data.</text>
</comment>
<dbReference type="OrthoDB" id="2988996at2"/>
<dbReference type="RefSeq" id="WP_036683490.1">
    <property type="nucleotide sequence ID" value="NZ_JNVM01000012.1"/>
</dbReference>
<gene>
    <name evidence="1" type="ORF">ET33_05130</name>
</gene>
<evidence type="ECO:0000313" key="2">
    <source>
        <dbReference type="Proteomes" id="UP000028123"/>
    </source>
</evidence>
<sequence>MISSAMKAAAALWVNDYLDLYNYAGRIGDTAWQQEIVDILKQKDAYVSEAVRSSKLEELWTTFDSINRKMLELYRELRETNDSWVTERLKEQVRELKTERLTVSRKIKAEQA</sequence>
<accession>A0A081P304</accession>
<dbReference type="EMBL" id="JNVM01000012">
    <property type="protein sequence ID" value="KEQ25077.1"/>
    <property type="molecule type" value="Genomic_DNA"/>
</dbReference>
<reference evidence="1 2" key="1">
    <citation type="submission" date="2014-06" db="EMBL/GenBank/DDBJ databases">
        <title>Draft genome sequence of Paenibacillus sp. MSt1.</title>
        <authorList>
            <person name="Aw Y.K."/>
            <person name="Ong K.S."/>
            <person name="Gan H.M."/>
            <person name="Lee S.M."/>
        </authorList>
    </citation>
    <scope>NUCLEOTIDE SEQUENCE [LARGE SCALE GENOMIC DNA]</scope>
    <source>
        <strain evidence="1 2">MSt1</strain>
    </source>
</reference>